<evidence type="ECO:0000313" key="2">
    <source>
        <dbReference type="Proteomes" id="UP001153334"/>
    </source>
</evidence>
<keyword evidence="2" id="KW-1185">Reference proteome</keyword>
<organism evidence="1 2">
    <name type="scientific">Nemania bipapillata</name>
    <dbReference type="NCBI Taxonomy" id="110536"/>
    <lineage>
        <taxon>Eukaryota</taxon>
        <taxon>Fungi</taxon>
        <taxon>Dikarya</taxon>
        <taxon>Ascomycota</taxon>
        <taxon>Pezizomycotina</taxon>
        <taxon>Sordariomycetes</taxon>
        <taxon>Xylariomycetidae</taxon>
        <taxon>Xylariales</taxon>
        <taxon>Xylariaceae</taxon>
        <taxon>Nemania</taxon>
    </lineage>
</organism>
<gene>
    <name evidence="1" type="ORF">ONZ43_g5828</name>
</gene>
<name>A0ACC2I5Y3_9PEZI</name>
<accession>A0ACC2I5Y3</accession>
<proteinExistence type="predicted"/>
<dbReference type="EMBL" id="JAPESX010001901">
    <property type="protein sequence ID" value="KAJ8110619.1"/>
    <property type="molecule type" value="Genomic_DNA"/>
</dbReference>
<reference evidence="1" key="1">
    <citation type="submission" date="2022-11" db="EMBL/GenBank/DDBJ databases">
        <title>Genome Sequence of Nemania bipapillata.</title>
        <authorList>
            <person name="Buettner E."/>
        </authorList>
    </citation>
    <scope>NUCLEOTIDE SEQUENCE</scope>
    <source>
        <strain evidence="1">CP14</strain>
    </source>
</reference>
<comment type="caution">
    <text evidence="1">The sequence shown here is derived from an EMBL/GenBank/DDBJ whole genome shotgun (WGS) entry which is preliminary data.</text>
</comment>
<protein>
    <submittedName>
        <fullName evidence="1">Uncharacterized protein</fullName>
    </submittedName>
</protein>
<sequence length="92" mass="10809">MEPGCQHQVQYLYELEMDQDVVPRIGDGEVGSIELMTVEEVRKAMARGEFKMTCNMTYLAFFIRHGYITAENEPNFVEICSRLNRYHRLFIV</sequence>
<evidence type="ECO:0000313" key="1">
    <source>
        <dbReference type="EMBL" id="KAJ8110619.1"/>
    </source>
</evidence>
<dbReference type="Proteomes" id="UP001153334">
    <property type="component" value="Unassembled WGS sequence"/>
</dbReference>